<dbReference type="SMART" id="SM00382">
    <property type="entry name" value="AAA"/>
    <property type="match status" value="1"/>
</dbReference>
<dbReference type="EMBL" id="JBICRM010000012">
    <property type="protein sequence ID" value="MFG1705738.1"/>
    <property type="molecule type" value="Genomic_DNA"/>
</dbReference>
<protein>
    <submittedName>
        <fullName evidence="6">ABC transporter ATP-binding protein</fullName>
    </submittedName>
</protein>
<dbReference type="InterPro" id="IPR013563">
    <property type="entry name" value="Oligopep_ABC_C"/>
</dbReference>
<keyword evidence="4 6" id="KW-0067">ATP-binding</keyword>
<evidence type="ECO:0000313" key="7">
    <source>
        <dbReference type="Proteomes" id="UP001603978"/>
    </source>
</evidence>
<dbReference type="PROSITE" id="PS00211">
    <property type="entry name" value="ABC_TRANSPORTER_1"/>
    <property type="match status" value="1"/>
</dbReference>
<dbReference type="InterPro" id="IPR003439">
    <property type="entry name" value="ABC_transporter-like_ATP-bd"/>
</dbReference>
<evidence type="ECO:0000313" key="6">
    <source>
        <dbReference type="EMBL" id="MFG1705738.1"/>
    </source>
</evidence>
<dbReference type="PANTHER" id="PTHR43776:SF7">
    <property type="entry name" value="D,D-DIPEPTIDE TRANSPORT ATP-BINDING PROTEIN DDPF-RELATED"/>
    <property type="match status" value="1"/>
</dbReference>
<dbReference type="InterPro" id="IPR027417">
    <property type="entry name" value="P-loop_NTPase"/>
</dbReference>
<comment type="caution">
    <text evidence="6">The sequence shown here is derived from an EMBL/GenBank/DDBJ whole genome shotgun (WGS) entry which is preliminary data.</text>
</comment>
<dbReference type="GO" id="GO:0005524">
    <property type="term" value="F:ATP binding"/>
    <property type="evidence" value="ECO:0007669"/>
    <property type="project" value="UniProtKB-KW"/>
</dbReference>
<keyword evidence="2" id="KW-0813">Transport</keyword>
<organism evidence="6 7">
    <name type="scientific">Nonomuraea marmarensis</name>
    <dbReference type="NCBI Taxonomy" id="3351344"/>
    <lineage>
        <taxon>Bacteria</taxon>
        <taxon>Bacillati</taxon>
        <taxon>Actinomycetota</taxon>
        <taxon>Actinomycetes</taxon>
        <taxon>Streptosporangiales</taxon>
        <taxon>Streptosporangiaceae</taxon>
        <taxon>Nonomuraea</taxon>
    </lineage>
</organism>
<dbReference type="Pfam" id="PF00005">
    <property type="entry name" value="ABC_tran"/>
    <property type="match status" value="1"/>
</dbReference>
<keyword evidence="3" id="KW-0547">Nucleotide-binding</keyword>
<evidence type="ECO:0000256" key="2">
    <source>
        <dbReference type="ARBA" id="ARBA00022448"/>
    </source>
</evidence>
<dbReference type="Gene3D" id="3.40.50.300">
    <property type="entry name" value="P-loop containing nucleotide triphosphate hydrolases"/>
    <property type="match status" value="1"/>
</dbReference>
<sequence>MIIKDLTVRFGAFTAVDGVTLEIPDGRVVGLVGESGSGKSTLARAVCGLVPHTGSVEGARRVQMVFQDPYASLNPRMTVGRTIAEGAGAGEVERLLGLVRLPAELASRYPRELSGGQRQRVAIARALGGDPGLLVADEITSSLDVSVQGAVLNLVRGLRDELGLSMLFISHNLAVVRYVADVVAVMHRGRLVEVGPTERVVGKPAHDYTRALLEAVPRLRG</sequence>
<dbReference type="PANTHER" id="PTHR43776">
    <property type="entry name" value="TRANSPORT ATP-BINDING PROTEIN"/>
    <property type="match status" value="1"/>
</dbReference>
<evidence type="ECO:0000256" key="4">
    <source>
        <dbReference type="ARBA" id="ARBA00022840"/>
    </source>
</evidence>
<dbReference type="RefSeq" id="WP_393167979.1">
    <property type="nucleotide sequence ID" value="NZ_JBICRM010000012.1"/>
</dbReference>
<feature type="domain" description="ABC transporter" evidence="5">
    <location>
        <begin position="1"/>
        <end position="213"/>
    </location>
</feature>
<dbReference type="Pfam" id="PF08352">
    <property type="entry name" value="oligo_HPY"/>
    <property type="match status" value="1"/>
</dbReference>
<evidence type="ECO:0000256" key="3">
    <source>
        <dbReference type="ARBA" id="ARBA00022741"/>
    </source>
</evidence>
<dbReference type="InterPro" id="IPR003593">
    <property type="entry name" value="AAA+_ATPase"/>
</dbReference>
<gene>
    <name evidence="6" type="ORF">ACFLIM_21325</name>
</gene>
<dbReference type="CDD" id="cd03257">
    <property type="entry name" value="ABC_NikE_OppD_transporters"/>
    <property type="match status" value="1"/>
</dbReference>
<dbReference type="Proteomes" id="UP001603978">
    <property type="component" value="Unassembled WGS sequence"/>
</dbReference>
<evidence type="ECO:0000259" key="5">
    <source>
        <dbReference type="PROSITE" id="PS50893"/>
    </source>
</evidence>
<dbReference type="PROSITE" id="PS50893">
    <property type="entry name" value="ABC_TRANSPORTER_2"/>
    <property type="match status" value="1"/>
</dbReference>
<keyword evidence="7" id="KW-1185">Reference proteome</keyword>
<dbReference type="InterPro" id="IPR017871">
    <property type="entry name" value="ABC_transporter-like_CS"/>
</dbReference>
<dbReference type="SUPFAM" id="SSF52540">
    <property type="entry name" value="P-loop containing nucleoside triphosphate hydrolases"/>
    <property type="match status" value="1"/>
</dbReference>
<comment type="similarity">
    <text evidence="1">Belongs to the ABC transporter superfamily.</text>
</comment>
<evidence type="ECO:0000256" key="1">
    <source>
        <dbReference type="ARBA" id="ARBA00005417"/>
    </source>
</evidence>
<proteinExistence type="inferred from homology"/>
<accession>A0ABW7AEH6</accession>
<name>A0ABW7AEH6_9ACTN</name>
<dbReference type="InterPro" id="IPR050319">
    <property type="entry name" value="ABC_transp_ATP-bind"/>
</dbReference>
<reference evidence="6 7" key="1">
    <citation type="submission" date="2024-10" db="EMBL/GenBank/DDBJ databases">
        <authorList>
            <person name="Topkara A.R."/>
            <person name="Saygin H."/>
        </authorList>
    </citation>
    <scope>NUCLEOTIDE SEQUENCE [LARGE SCALE GENOMIC DNA]</scope>
    <source>
        <strain evidence="6 7">M3C6</strain>
    </source>
</reference>